<dbReference type="Proteomes" id="UP000716906">
    <property type="component" value="Unassembled WGS sequence"/>
</dbReference>
<dbReference type="InterPro" id="IPR051460">
    <property type="entry name" value="HdrC_iron-sulfur_subunit"/>
</dbReference>
<evidence type="ECO:0000313" key="8">
    <source>
        <dbReference type="Proteomes" id="UP000716906"/>
    </source>
</evidence>
<dbReference type="InterPro" id="IPR017896">
    <property type="entry name" value="4Fe4S_Fe-S-bd"/>
</dbReference>
<evidence type="ECO:0000256" key="3">
    <source>
        <dbReference type="ARBA" id="ARBA00023002"/>
    </source>
</evidence>
<evidence type="ECO:0000256" key="2">
    <source>
        <dbReference type="ARBA" id="ARBA00022723"/>
    </source>
</evidence>
<keyword evidence="8" id="KW-1185">Reference proteome</keyword>
<name>A0ABS2E6U6_9FIRM</name>
<proteinExistence type="predicted"/>
<dbReference type="SUPFAM" id="SSF46548">
    <property type="entry name" value="alpha-helical ferredoxin"/>
    <property type="match status" value="1"/>
</dbReference>
<gene>
    <name evidence="7" type="ORF">H7U36_04355</name>
</gene>
<keyword evidence="1" id="KW-0004">4Fe-4S</keyword>
<organism evidence="7 8">
    <name type="scientific">Faecalicatena fissicatena</name>
    <dbReference type="NCBI Taxonomy" id="290055"/>
    <lineage>
        <taxon>Bacteria</taxon>
        <taxon>Bacillati</taxon>
        <taxon>Bacillota</taxon>
        <taxon>Clostridia</taxon>
        <taxon>Lachnospirales</taxon>
        <taxon>Lachnospiraceae</taxon>
        <taxon>Faecalicatena</taxon>
    </lineage>
</organism>
<dbReference type="PROSITE" id="PS00198">
    <property type="entry name" value="4FE4S_FER_1"/>
    <property type="match status" value="1"/>
</dbReference>
<evidence type="ECO:0000256" key="1">
    <source>
        <dbReference type="ARBA" id="ARBA00022485"/>
    </source>
</evidence>
<evidence type="ECO:0000259" key="6">
    <source>
        <dbReference type="PROSITE" id="PS51379"/>
    </source>
</evidence>
<dbReference type="Pfam" id="PF02754">
    <property type="entry name" value="CCG"/>
    <property type="match status" value="2"/>
</dbReference>
<comment type="caution">
    <text evidence="7">The sequence shown here is derived from an EMBL/GenBank/DDBJ whole genome shotgun (WGS) entry which is preliminary data.</text>
</comment>
<accession>A0ABS2E6U6</accession>
<dbReference type="InterPro" id="IPR017900">
    <property type="entry name" value="4Fe4S_Fe_S_CS"/>
</dbReference>
<sequence length="335" mass="37999">MSQNKKTADPSACVHCHLCQKSCRFLEKYQMDIGDIHKIEPLAYHCFLCGKCTQVCPKGIDGREIILNLRRSQVRENKGRVKEKGYAMLIKEKKDYMFQNYRNGRYKRVLFPGCNFPSFYPETTRLLADLLWEKDEIGIVFDCCGKPVAELGMEEDAQKIVNRIDRKLQAMHVDELIMVCPNCYAYLNGRLNIKVVMIYDKLRELGIGEKIKEKIRIFPPCPDRGTEKILGTIRPFLEEEPEIITESQCCGLGGCAGQKEADLAMEMVKAAATGGNVCTYCASCSGSFARKGFDQADHILLKILGITEKPDTAKSMINRMKTKYWQGGAYGKKEK</sequence>
<evidence type="ECO:0000256" key="5">
    <source>
        <dbReference type="ARBA" id="ARBA00023014"/>
    </source>
</evidence>
<dbReference type="PANTHER" id="PTHR43255">
    <property type="entry name" value="IRON-SULFUR-BINDING OXIDOREDUCTASE FADF-RELATED-RELATED"/>
    <property type="match status" value="1"/>
</dbReference>
<evidence type="ECO:0000256" key="4">
    <source>
        <dbReference type="ARBA" id="ARBA00023004"/>
    </source>
</evidence>
<protein>
    <submittedName>
        <fullName evidence="7">(Fe-S)-binding protein</fullName>
    </submittedName>
</protein>
<keyword evidence="2" id="KW-0479">Metal-binding</keyword>
<keyword evidence="3" id="KW-0560">Oxidoreductase</keyword>
<dbReference type="InterPro" id="IPR009051">
    <property type="entry name" value="Helical_ferredxn"/>
</dbReference>
<dbReference type="EMBL" id="JACLYY010000003">
    <property type="protein sequence ID" value="MBM6737341.1"/>
    <property type="molecule type" value="Genomic_DNA"/>
</dbReference>
<keyword evidence="5" id="KW-0411">Iron-sulfur</keyword>
<dbReference type="RefSeq" id="WP_033125915.1">
    <property type="nucleotide sequence ID" value="NZ_JACLYY010000003.1"/>
</dbReference>
<reference evidence="7 8" key="1">
    <citation type="journal article" date="2021" name="Sci. Rep.">
        <title>The distribution of antibiotic resistance genes in chicken gut microbiota commensals.</title>
        <authorList>
            <person name="Juricova H."/>
            <person name="Matiasovicova J."/>
            <person name="Kubasova T."/>
            <person name="Cejkova D."/>
            <person name="Rychlik I."/>
        </authorList>
    </citation>
    <scope>NUCLEOTIDE SEQUENCE [LARGE SCALE GENOMIC DNA]</scope>
    <source>
        <strain evidence="7 8">An773</strain>
    </source>
</reference>
<dbReference type="InterPro" id="IPR004017">
    <property type="entry name" value="Cys_rich_dom"/>
</dbReference>
<dbReference type="PANTHER" id="PTHR43255:SF1">
    <property type="entry name" value="IRON-SULFUR-BINDING OXIDOREDUCTASE FADF-RELATED"/>
    <property type="match status" value="1"/>
</dbReference>
<feature type="domain" description="4Fe-4S ferredoxin-type" evidence="6">
    <location>
        <begin position="4"/>
        <end position="34"/>
    </location>
</feature>
<dbReference type="Gene3D" id="1.10.1060.10">
    <property type="entry name" value="Alpha-helical ferredoxin"/>
    <property type="match status" value="1"/>
</dbReference>
<keyword evidence="4" id="KW-0408">Iron</keyword>
<feature type="domain" description="4Fe-4S ferredoxin-type" evidence="6">
    <location>
        <begin position="35"/>
        <end position="60"/>
    </location>
</feature>
<evidence type="ECO:0000313" key="7">
    <source>
        <dbReference type="EMBL" id="MBM6737341.1"/>
    </source>
</evidence>
<dbReference type="PROSITE" id="PS51379">
    <property type="entry name" value="4FE4S_FER_2"/>
    <property type="match status" value="2"/>
</dbReference>